<dbReference type="AlphaFoldDB" id="A0A812RHG2"/>
<reference evidence="1" key="1">
    <citation type="submission" date="2021-02" db="EMBL/GenBank/DDBJ databases">
        <authorList>
            <person name="Dougan E. K."/>
            <person name="Rhodes N."/>
            <person name="Thang M."/>
            <person name="Chan C."/>
        </authorList>
    </citation>
    <scope>NUCLEOTIDE SEQUENCE</scope>
</reference>
<evidence type="ECO:0000313" key="2">
    <source>
        <dbReference type="Proteomes" id="UP000649617"/>
    </source>
</evidence>
<comment type="caution">
    <text evidence="1">The sequence shown here is derived from an EMBL/GenBank/DDBJ whole genome shotgun (WGS) entry which is preliminary data.</text>
</comment>
<dbReference type="EMBL" id="CAJNIZ010020557">
    <property type="protein sequence ID" value="CAE7442204.1"/>
    <property type="molecule type" value="Genomic_DNA"/>
</dbReference>
<evidence type="ECO:0000313" key="1">
    <source>
        <dbReference type="EMBL" id="CAE7442204.1"/>
    </source>
</evidence>
<keyword evidence="2" id="KW-1185">Reference proteome</keyword>
<gene>
    <name evidence="1" type="ORF">SPIL2461_LOCUS10758</name>
</gene>
<protein>
    <submittedName>
        <fullName evidence="1">Uncharacterized protein</fullName>
    </submittedName>
</protein>
<proteinExistence type="predicted"/>
<sequence length="100" mass="11215">MAGVDVEHYTVKDQRCGQEEYRNVKLVLKPDFTAQHVDCTTGCAGGFGTTKQGTYTVNQEKGIVVVKFTKSQYDHSDTSKNEEKDIDECEEYSLETLGIK</sequence>
<organism evidence="1 2">
    <name type="scientific">Symbiodinium pilosum</name>
    <name type="common">Dinoflagellate</name>
    <dbReference type="NCBI Taxonomy" id="2952"/>
    <lineage>
        <taxon>Eukaryota</taxon>
        <taxon>Sar</taxon>
        <taxon>Alveolata</taxon>
        <taxon>Dinophyceae</taxon>
        <taxon>Suessiales</taxon>
        <taxon>Symbiodiniaceae</taxon>
        <taxon>Symbiodinium</taxon>
    </lineage>
</organism>
<name>A0A812RHG2_SYMPI</name>
<dbReference type="Proteomes" id="UP000649617">
    <property type="component" value="Unassembled WGS sequence"/>
</dbReference>
<accession>A0A812RHG2</accession>